<gene>
    <name evidence="1" type="ORF">UW44_C0009G0026</name>
</gene>
<protein>
    <submittedName>
        <fullName evidence="1">Uncharacterized protein</fullName>
    </submittedName>
</protein>
<evidence type="ECO:0000313" key="2">
    <source>
        <dbReference type="Proteomes" id="UP000034006"/>
    </source>
</evidence>
<dbReference type="EMBL" id="LCIH01000009">
    <property type="protein sequence ID" value="KKT51662.1"/>
    <property type="molecule type" value="Genomic_DNA"/>
</dbReference>
<comment type="caution">
    <text evidence="1">The sequence shown here is derived from an EMBL/GenBank/DDBJ whole genome shotgun (WGS) entry which is preliminary data.</text>
</comment>
<sequence>MGYDIFDIRVVTLQSIKSFDHDGQLAYLSGLLWGLRVSAKWLEENGCTTYNEEVGAFFQARPTKKLFEIVDEWNSLQKNGLLLSVGDSFGGVWRLSKETIFFTGFEAGLQYVPKLYWSLSDDSTEKAKIIILVKDYVREIRNWVRETIENLAI</sequence>
<proteinExistence type="predicted"/>
<dbReference type="Proteomes" id="UP000034006">
    <property type="component" value="Unassembled WGS sequence"/>
</dbReference>
<reference evidence="1 2" key="1">
    <citation type="journal article" date="2015" name="Nature">
        <title>rRNA introns, odd ribosomes, and small enigmatic genomes across a large radiation of phyla.</title>
        <authorList>
            <person name="Brown C.T."/>
            <person name="Hug L.A."/>
            <person name="Thomas B.C."/>
            <person name="Sharon I."/>
            <person name="Castelle C.J."/>
            <person name="Singh A."/>
            <person name="Wilkins M.J."/>
            <person name="Williams K.H."/>
            <person name="Banfield J.F."/>
        </authorList>
    </citation>
    <scope>NUCLEOTIDE SEQUENCE [LARGE SCALE GENOMIC DNA]</scope>
</reference>
<organism evidence="1 2">
    <name type="scientific">Candidatus Collierbacteria bacterium GW2011_GWB2_44_22</name>
    <dbReference type="NCBI Taxonomy" id="1618387"/>
    <lineage>
        <taxon>Bacteria</taxon>
        <taxon>Candidatus Collieribacteriota</taxon>
    </lineage>
</organism>
<accession>A0A0G1K5U5</accession>
<dbReference type="AlphaFoldDB" id="A0A0G1K5U5"/>
<evidence type="ECO:0000313" key="1">
    <source>
        <dbReference type="EMBL" id="KKT51662.1"/>
    </source>
</evidence>
<name>A0A0G1K5U5_9BACT</name>
<dbReference type="STRING" id="1618387.UW44_C0009G0026"/>